<evidence type="ECO:0000256" key="1">
    <source>
        <dbReference type="SAM" id="Phobius"/>
    </source>
</evidence>
<feature type="transmembrane region" description="Helical" evidence="1">
    <location>
        <begin position="47"/>
        <end position="67"/>
    </location>
</feature>
<sequence>MECTFWSKIIMSQLCFLVFDVFSECDSQSQERKKLDSGNGSGDSIMDWLIVVLIEGGSLLFNTQLIFQRTSNRIIRVEDFLLVSLSSDLGKSVIAVFSSLPKALTQVAPSSFSLKLICLHFSLQSYFPYQALDAISNPETKSLKIVHTKRFLVISCALFFPYCLSPAFVALCYMTDSPWLWN</sequence>
<organism evidence="2 3">
    <name type="scientific">Phaseolus coccineus</name>
    <name type="common">Scarlet runner bean</name>
    <name type="synonym">Phaseolus multiflorus</name>
    <dbReference type="NCBI Taxonomy" id="3886"/>
    <lineage>
        <taxon>Eukaryota</taxon>
        <taxon>Viridiplantae</taxon>
        <taxon>Streptophyta</taxon>
        <taxon>Embryophyta</taxon>
        <taxon>Tracheophyta</taxon>
        <taxon>Spermatophyta</taxon>
        <taxon>Magnoliopsida</taxon>
        <taxon>eudicotyledons</taxon>
        <taxon>Gunneridae</taxon>
        <taxon>Pentapetalae</taxon>
        <taxon>rosids</taxon>
        <taxon>fabids</taxon>
        <taxon>Fabales</taxon>
        <taxon>Fabaceae</taxon>
        <taxon>Papilionoideae</taxon>
        <taxon>50 kb inversion clade</taxon>
        <taxon>NPAAA clade</taxon>
        <taxon>indigoferoid/millettioid clade</taxon>
        <taxon>Phaseoleae</taxon>
        <taxon>Phaseolus</taxon>
    </lineage>
</organism>
<dbReference type="EMBL" id="JAYMYR010000007">
    <property type="protein sequence ID" value="KAK7354673.1"/>
    <property type="molecule type" value="Genomic_DNA"/>
</dbReference>
<reference evidence="2 3" key="1">
    <citation type="submission" date="2024-01" db="EMBL/GenBank/DDBJ databases">
        <title>The genomes of 5 underutilized Papilionoideae crops provide insights into root nodulation and disease resistanc.</title>
        <authorList>
            <person name="Jiang F."/>
        </authorList>
    </citation>
    <scope>NUCLEOTIDE SEQUENCE [LARGE SCALE GENOMIC DNA]</scope>
    <source>
        <strain evidence="2">JINMINGXINNONG_FW02</strain>
        <tissue evidence="2">Leaves</tissue>
    </source>
</reference>
<dbReference type="AlphaFoldDB" id="A0AAN9MM82"/>
<comment type="caution">
    <text evidence="2">The sequence shown here is derived from an EMBL/GenBank/DDBJ whole genome shotgun (WGS) entry which is preliminary data.</text>
</comment>
<feature type="transmembrane region" description="Helical" evidence="1">
    <location>
        <begin position="151"/>
        <end position="174"/>
    </location>
</feature>
<proteinExistence type="predicted"/>
<dbReference type="Proteomes" id="UP001374584">
    <property type="component" value="Unassembled WGS sequence"/>
</dbReference>
<gene>
    <name evidence="2" type="ORF">VNO80_20139</name>
</gene>
<evidence type="ECO:0000313" key="2">
    <source>
        <dbReference type="EMBL" id="KAK7354673.1"/>
    </source>
</evidence>
<keyword evidence="3" id="KW-1185">Reference proteome</keyword>
<evidence type="ECO:0000313" key="3">
    <source>
        <dbReference type="Proteomes" id="UP001374584"/>
    </source>
</evidence>
<keyword evidence="1" id="KW-0472">Membrane</keyword>
<name>A0AAN9MM82_PHACN</name>
<protein>
    <submittedName>
        <fullName evidence="2">Uncharacterized protein</fullName>
    </submittedName>
</protein>
<keyword evidence="1" id="KW-0812">Transmembrane</keyword>
<accession>A0AAN9MM82</accession>
<keyword evidence="1" id="KW-1133">Transmembrane helix</keyword>